<feature type="chain" id="PRO_5003929994" description="Cytochrome c domain-containing protein" evidence="5">
    <location>
        <begin position="31"/>
        <end position="160"/>
    </location>
</feature>
<dbReference type="GO" id="GO:0046872">
    <property type="term" value="F:metal ion binding"/>
    <property type="evidence" value="ECO:0007669"/>
    <property type="project" value="UniProtKB-KW"/>
</dbReference>
<feature type="domain" description="Cytochrome c" evidence="6">
    <location>
        <begin position="31"/>
        <end position="145"/>
    </location>
</feature>
<keyword evidence="2 4" id="KW-0479">Metal-binding</keyword>
<accession>K9H5S7</accession>
<keyword evidence="3 4" id="KW-0408">Iron</keyword>
<evidence type="ECO:0000313" key="7">
    <source>
        <dbReference type="EMBL" id="EKV32947.1"/>
    </source>
</evidence>
<evidence type="ECO:0000256" key="4">
    <source>
        <dbReference type="PROSITE-ProRule" id="PRU00433"/>
    </source>
</evidence>
<dbReference type="GO" id="GO:0009055">
    <property type="term" value="F:electron transfer activity"/>
    <property type="evidence" value="ECO:0007669"/>
    <property type="project" value="InterPro"/>
</dbReference>
<proteinExistence type="predicted"/>
<protein>
    <recommendedName>
        <fullName evidence="6">Cytochrome c domain-containing protein</fullName>
    </recommendedName>
</protein>
<keyword evidence="1 4" id="KW-0349">Heme</keyword>
<dbReference type="RefSeq" id="WP_009538482.1">
    <property type="nucleotide sequence ID" value="NZ_ANHY01000001.1"/>
</dbReference>
<evidence type="ECO:0000256" key="1">
    <source>
        <dbReference type="ARBA" id="ARBA00022617"/>
    </source>
</evidence>
<dbReference type="STRING" id="1238182.C882_0030"/>
<dbReference type="InterPro" id="IPR009056">
    <property type="entry name" value="Cyt_c-like_dom"/>
</dbReference>
<dbReference type="SUPFAM" id="SSF46626">
    <property type="entry name" value="Cytochrome c"/>
    <property type="match status" value="1"/>
</dbReference>
<evidence type="ECO:0000256" key="3">
    <source>
        <dbReference type="ARBA" id="ARBA00023004"/>
    </source>
</evidence>
<feature type="signal peptide" evidence="5">
    <location>
        <begin position="1"/>
        <end position="30"/>
    </location>
</feature>
<reference evidence="7 8" key="1">
    <citation type="journal article" date="2013" name="Genome Announc.">
        <title>Draft Genome Sequence of an Alphaproteobacterium, Caenispirillum salinarum AK4(T), Isolated from a Solar Saltern.</title>
        <authorList>
            <person name="Khatri I."/>
            <person name="Singh A."/>
            <person name="Korpole S."/>
            <person name="Pinnaka A.K."/>
            <person name="Subramanian S."/>
        </authorList>
    </citation>
    <scope>NUCLEOTIDE SEQUENCE [LARGE SCALE GENOMIC DNA]</scope>
    <source>
        <strain evidence="7 8">AK4</strain>
    </source>
</reference>
<keyword evidence="5" id="KW-0732">Signal</keyword>
<dbReference type="eggNOG" id="COG2010">
    <property type="taxonomic scope" value="Bacteria"/>
</dbReference>
<evidence type="ECO:0000313" key="8">
    <source>
        <dbReference type="Proteomes" id="UP000009881"/>
    </source>
</evidence>
<dbReference type="OrthoDB" id="335174at2"/>
<evidence type="ECO:0000259" key="6">
    <source>
        <dbReference type="PROSITE" id="PS51007"/>
    </source>
</evidence>
<gene>
    <name evidence="7" type="ORF">C882_0030</name>
</gene>
<dbReference type="Gene3D" id="1.10.760.10">
    <property type="entry name" value="Cytochrome c-like domain"/>
    <property type="match status" value="1"/>
</dbReference>
<dbReference type="EMBL" id="ANHY01000001">
    <property type="protein sequence ID" value="EKV32947.1"/>
    <property type="molecule type" value="Genomic_DNA"/>
</dbReference>
<dbReference type="GO" id="GO:0020037">
    <property type="term" value="F:heme binding"/>
    <property type="evidence" value="ECO:0007669"/>
    <property type="project" value="InterPro"/>
</dbReference>
<dbReference type="PROSITE" id="PS51007">
    <property type="entry name" value="CYTC"/>
    <property type="match status" value="1"/>
</dbReference>
<dbReference type="InterPro" id="IPR036909">
    <property type="entry name" value="Cyt_c-like_dom_sf"/>
</dbReference>
<keyword evidence="8" id="KW-1185">Reference proteome</keyword>
<sequence length="160" mass="16988">MRTLSPRSAPALAVAATALAVLAAAPPAAAEEDIIGAEEYRLSCAPCHGAGGRGDGPVAQYLNTEPGDLTGLAEANGGQFPIYDVIRMIDGRMMMEAHGDRAMPIWGDRYDAEIPAGAHPQEAVFRDQLVHGRILQLVNYLQAIQQPEGSMERLLGPAEE</sequence>
<comment type="caution">
    <text evidence="7">The sequence shown here is derived from an EMBL/GenBank/DDBJ whole genome shotgun (WGS) entry which is preliminary data.</text>
</comment>
<evidence type="ECO:0000256" key="5">
    <source>
        <dbReference type="SAM" id="SignalP"/>
    </source>
</evidence>
<dbReference type="AlphaFoldDB" id="K9H5S7"/>
<organism evidence="7 8">
    <name type="scientific">Caenispirillum salinarum AK4</name>
    <dbReference type="NCBI Taxonomy" id="1238182"/>
    <lineage>
        <taxon>Bacteria</taxon>
        <taxon>Pseudomonadati</taxon>
        <taxon>Pseudomonadota</taxon>
        <taxon>Alphaproteobacteria</taxon>
        <taxon>Rhodospirillales</taxon>
        <taxon>Novispirillaceae</taxon>
        <taxon>Caenispirillum</taxon>
    </lineage>
</organism>
<dbReference type="Proteomes" id="UP000009881">
    <property type="component" value="Unassembled WGS sequence"/>
</dbReference>
<evidence type="ECO:0000256" key="2">
    <source>
        <dbReference type="ARBA" id="ARBA00022723"/>
    </source>
</evidence>
<name>K9H5S7_9PROT</name>